<feature type="region of interest" description="Disordered" evidence="1">
    <location>
        <begin position="109"/>
        <end position="131"/>
    </location>
</feature>
<evidence type="ECO:0000313" key="3">
    <source>
        <dbReference type="Proteomes" id="UP001165384"/>
    </source>
</evidence>
<evidence type="ECO:0000256" key="1">
    <source>
        <dbReference type="SAM" id="MobiDB-lite"/>
    </source>
</evidence>
<protein>
    <recommendedName>
        <fullName evidence="4">Phasin domain-containing protein</fullName>
    </recommendedName>
</protein>
<gene>
    <name evidence="2" type="ORF">LZ012_17020</name>
</gene>
<organism evidence="2 3">
    <name type="scientific">Dechloromonas hankyongensis</name>
    <dbReference type="NCBI Taxonomy" id="2908002"/>
    <lineage>
        <taxon>Bacteria</taxon>
        <taxon>Pseudomonadati</taxon>
        <taxon>Pseudomonadota</taxon>
        <taxon>Betaproteobacteria</taxon>
        <taxon>Rhodocyclales</taxon>
        <taxon>Azonexaceae</taxon>
        <taxon>Dechloromonas</taxon>
    </lineage>
</organism>
<reference evidence="2" key="1">
    <citation type="submission" date="2022-01" db="EMBL/GenBank/DDBJ databases">
        <authorList>
            <person name="Jo J.-H."/>
            <person name="Im W.-T."/>
        </authorList>
    </citation>
    <scope>NUCLEOTIDE SEQUENCE</scope>
    <source>
        <strain evidence="2">XY25</strain>
    </source>
</reference>
<name>A0ABS9K6A6_9RHOO</name>
<proteinExistence type="predicted"/>
<dbReference type="EMBL" id="JAKLTN010000004">
    <property type="protein sequence ID" value="MCG2578703.1"/>
    <property type="molecule type" value="Genomic_DNA"/>
</dbReference>
<evidence type="ECO:0000313" key="2">
    <source>
        <dbReference type="EMBL" id="MCG2578703.1"/>
    </source>
</evidence>
<dbReference type="RefSeq" id="WP_275712093.1">
    <property type="nucleotide sequence ID" value="NZ_JAKLTN010000004.1"/>
</dbReference>
<accession>A0ABS9K6A6</accession>
<evidence type="ECO:0008006" key="4">
    <source>
        <dbReference type="Google" id="ProtNLM"/>
    </source>
</evidence>
<keyword evidence="3" id="KW-1185">Reference proteome</keyword>
<dbReference type="Proteomes" id="UP001165384">
    <property type="component" value="Unassembled WGS sequence"/>
</dbReference>
<comment type="caution">
    <text evidence="2">The sequence shown here is derived from an EMBL/GenBank/DDBJ whole genome shotgun (WGS) entry which is preliminary data.</text>
</comment>
<sequence length="148" mass="16213">MPSRQESAAAGGGNRTPDALVKAAQNGVTLSGHLFDLEAQFTKVVLRETLQRQREFATLANAFLRVYAWPFMLPVHTREVQDIGRRSVELALSAQTAFVQSLVGSLAPRGEPAAERTSGKPVSGRRTTAERRVSAQVINFPERRVVND</sequence>